<evidence type="ECO:0000313" key="8">
    <source>
        <dbReference type="Proteomes" id="UP000639772"/>
    </source>
</evidence>
<dbReference type="InterPro" id="IPR036259">
    <property type="entry name" value="MFS_trans_sf"/>
</dbReference>
<dbReference type="OrthoDB" id="8904098at2759"/>
<evidence type="ECO:0000256" key="1">
    <source>
        <dbReference type="ARBA" id="ARBA00004141"/>
    </source>
</evidence>
<gene>
    <name evidence="7" type="ORF">HPP92_024703</name>
</gene>
<evidence type="ECO:0000256" key="3">
    <source>
        <dbReference type="ARBA" id="ARBA00022692"/>
    </source>
</evidence>
<dbReference type="Gene3D" id="1.20.1250.20">
    <property type="entry name" value="MFS general substrate transporter like domains"/>
    <property type="match status" value="1"/>
</dbReference>
<dbReference type="GO" id="GO:0022857">
    <property type="term" value="F:transmembrane transporter activity"/>
    <property type="evidence" value="ECO:0007669"/>
    <property type="project" value="InterPro"/>
</dbReference>
<evidence type="ECO:0000256" key="5">
    <source>
        <dbReference type="ARBA" id="ARBA00023136"/>
    </source>
</evidence>
<evidence type="ECO:0000256" key="2">
    <source>
        <dbReference type="ARBA" id="ARBA00005982"/>
    </source>
</evidence>
<accession>A0A835U8B8</accession>
<dbReference type="GO" id="GO:0016020">
    <property type="term" value="C:membrane"/>
    <property type="evidence" value="ECO:0007669"/>
    <property type="project" value="UniProtKB-SubCell"/>
</dbReference>
<dbReference type="InterPro" id="IPR000109">
    <property type="entry name" value="POT_fam"/>
</dbReference>
<keyword evidence="5 6" id="KW-0472">Membrane</keyword>
<comment type="similarity">
    <text evidence="2">Belongs to the major facilitator superfamily. Proton-dependent oligopeptide transporter (POT/PTR) (TC 2.A.17) family.</text>
</comment>
<evidence type="ECO:0000313" key="7">
    <source>
        <dbReference type="EMBL" id="KAG0453399.1"/>
    </source>
</evidence>
<name>A0A835U8B8_VANPL</name>
<proteinExistence type="inferred from homology"/>
<organism evidence="7 8">
    <name type="scientific">Vanilla planifolia</name>
    <name type="common">Vanilla</name>
    <dbReference type="NCBI Taxonomy" id="51239"/>
    <lineage>
        <taxon>Eukaryota</taxon>
        <taxon>Viridiplantae</taxon>
        <taxon>Streptophyta</taxon>
        <taxon>Embryophyta</taxon>
        <taxon>Tracheophyta</taxon>
        <taxon>Spermatophyta</taxon>
        <taxon>Magnoliopsida</taxon>
        <taxon>Liliopsida</taxon>
        <taxon>Asparagales</taxon>
        <taxon>Orchidaceae</taxon>
        <taxon>Vanilloideae</taxon>
        <taxon>Vanilleae</taxon>
        <taxon>Vanilla</taxon>
    </lineage>
</organism>
<dbReference type="AlphaFoldDB" id="A0A835U8B8"/>
<comment type="subcellular location">
    <subcellularLocation>
        <location evidence="1">Membrane</location>
        <topology evidence="1">Multi-pass membrane protein</topology>
    </subcellularLocation>
</comment>
<comment type="caution">
    <text evidence="7">The sequence shown here is derived from an EMBL/GenBank/DDBJ whole genome shotgun (WGS) entry which is preliminary data.</text>
</comment>
<keyword evidence="3 6" id="KW-0812">Transmembrane</keyword>
<evidence type="ECO:0000256" key="4">
    <source>
        <dbReference type="ARBA" id="ARBA00022989"/>
    </source>
</evidence>
<dbReference type="Proteomes" id="UP000639772">
    <property type="component" value="Unassembled WGS sequence"/>
</dbReference>
<reference evidence="7 8" key="1">
    <citation type="journal article" date="2020" name="Nat. Food">
        <title>A phased Vanilla planifolia genome enables genetic improvement of flavour and production.</title>
        <authorList>
            <person name="Hasing T."/>
            <person name="Tang H."/>
            <person name="Brym M."/>
            <person name="Khazi F."/>
            <person name="Huang T."/>
            <person name="Chambers A.H."/>
        </authorList>
    </citation>
    <scope>NUCLEOTIDE SEQUENCE [LARGE SCALE GENOMIC DNA]</scope>
    <source>
        <tissue evidence="7">Leaf</tissue>
    </source>
</reference>
<sequence>MVQVFISCGNCYGRQLGETGRPNPWRLSTVPDVEELKSILRILPLVVGQHFFNHRLPHNYTFAIVQAKSMDRHLFDSFHIPTATLNIFSVLPMLLIIVIYDRILVPLARRLTGLDSGITYFQRMVLGLSISSAPTS</sequence>
<dbReference type="EMBL" id="JADCNM010000014">
    <property type="protein sequence ID" value="KAG0453399.1"/>
    <property type="molecule type" value="Genomic_DNA"/>
</dbReference>
<protein>
    <submittedName>
        <fullName evidence="7">Uncharacterized protein</fullName>
    </submittedName>
</protein>
<dbReference type="PANTHER" id="PTHR11654">
    <property type="entry name" value="OLIGOPEPTIDE TRANSPORTER-RELATED"/>
    <property type="match status" value="1"/>
</dbReference>
<keyword evidence="4 6" id="KW-1133">Transmembrane helix</keyword>
<feature type="transmembrane region" description="Helical" evidence="6">
    <location>
        <begin position="78"/>
        <end position="100"/>
    </location>
</feature>
<dbReference type="Pfam" id="PF00854">
    <property type="entry name" value="PTR2"/>
    <property type="match status" value="1"/>
</dbReference>
<evidence type="ECO:0000256" key="6">
    <source>
        <dbReference type="SAM" id="Phobius"/>
    </source>
</evidence>